<evidence type="ECO:0000313" key="2">
    <source>
        <dbReference type="Proteomes" id="UP000498740"/>
    </source>
</evidence>
<evidence type="ECO:0000313" key="1">
    <source>
        <dbReference type="EMBL" id="GFN08337.1"/>
    </source>
</evidence>
<organism evidence="1 2">
    <name type="scientific">Streptomyces microflavus</name>
    <name type="common">Streptomyces lipmanii</name>
    <dbReference type="NCBI Taxonomy" id="1919"/>
    <lineage>
        <taxon>Bacteria</taxon>
        <taxon>Bacillati</taxon>
        <taxon>Actinomycetota</taxon>
        <taxon>Actinomycetes</taxon>
        <taxon>Kitasatosporales</taxon>
        <taxon>Streptomycetaceae</taxon>
        <taxon>Streptomyces</taxon>
    </lineage>
</organism>
<dbReference type="EMBL" id="BLWD01000001">
    <property type="protein sequence ID" value="GFN08337.1"/>
    <property type="molecule type" value="Genomic_DNA"/>
</dbReference>
<dbReference type="AlphaFoldDB" id="A0A7J0D2P9"/>
<comment type="caution">
    <text evidence="1">The sequence shown here is derived from an EMBL/GenBank/DDBJ whole genome shotgun (WGS) entry which is preliminary data.</text>
</comment>
<proteinExistence type="predicted"/>
<name>A0A7J0D2P9_STRMI</name>
<sequence length="314" mass="31317">MSGAAGELPPFDDGFTAGEDGLDLAGDPLALVRRVVDVHVVGLGGEDLLGVRVVDDEVGVGARGDGALLRVEAEHPGRGGAGDLDPAAAGDVPVHDGLVQQVHAVLDARHAVGDLGEVAAAHLLLAGEAEGAVVGGDDLELVVPQAPPQGLLVLLGAQRGGADVLGALEVRLGEVVGGEEQVLRTGLAEDREALVAGGGDLGDGLVGGDVDDVEGRSRDPGELDRAVGGLGLQGDLADVSVVAGVGAPLGERLFDQDVDGDAVLRVHHDQAAVAGGLLHGPQDLAVVGVEDARVGHEQLEGGDAFGDEAVHLLE</sequence>
<reference evidence="1 2" key="1">
    <citation type="submission" date="2020-05" db="EMBL/GenBank/DDBJ databases">
        <title>Whole genome shotgun sequence of Streptomyces microflavus NBRC 13062.</title>
        <authorList>
            <person name="Komaki H."/>
            <person name="Tamura T."/>
        </authorList>
    </citation>
    <scope>NUCLEOTIDE SEQUENCE [LARGE SCALE GENOMIC DNA]</scope>
    <source>
        <strain evidence="1 2">NBRC 13062</strain>
    </source>
</reference>
<dbReference type="Proteomes" id="UP000498740">
    <property type="component" value="Unassembled WGS sequence"/>
</dbReference>
<protein>
    <submittedName>
        <fullName evidence="1">Uncharacterized protein</fullName>
    </submittedName>
</protein>
<accession>A0A7J0D2P9</accession>
<gene>
    <name evidence="1" type="ORF">Smic_68930</name>
</gene>